<organism evidence="4">
    <name type="scientific">Volvox carteri f. nagariensis</name>
    <dbReference type="NCBI Taxonomy" id="3068"/>
    <lineage>
        <taxon>Eukaryota</taxon>
        <taxon>Viridiplantae</taxon>
        <taxon>Chlorophyta</taxon>
        <taxon>core chlorophytes</taxon>
        <taxon>Chlorophyceae</taxon>
        <taxon>CS clade</taxon>
        <taxon>Chlamydomonadales</taxon>
        <taxon>Volvocaceae</taxon>
        <taxon>Volvox</taxon>
    </lineage>
</organism>
<evidence type="ECO:0000313" key="4">
    <source>
        <dbReference type="Proteomes" id="UP000001058"/>
    </source>
</evidence>
<dbReference type="AlphaFoldDB" id="D8TLH4"/>
<sequence length="922" mass="98118">MASVRGARLEPARRQGRALGARQLTAWSSWEGYRSSGGTIGVWLNAYGIKTGEANARLVCPPLRKQEKKRAFVGGAEAVAGGAGLYIGRAAARPSRGGAGGSLLGAAGAGLGPGTYAVLQVSWKLFCPSLSAAALYPFVPALVALIRSRVNKILHAFQLGDWPYLLTSPAAKLAGSRGASDVGLRAWRESKRDDAGGPSQEVHRARRNNSAVCFYEDPADKKLKLHILWDELKSQKLADCQWLGGPKGKGYAELTNAFGDTTYGDLEARPLQYYSSTVVPFRRVPCAAEPRPGTAGWQDGRELDLPGLSLHRRRPHLTSNCRAAGAAHHRQRVGVVGGHEHEQCSRCSVGIVVGACHSLAAVAAELGGKPSVQHSLMMQLVQEVTDRVAGGVKRQAETVQEQRQQQATRAIEAQVPPPRRRHQRSLRGVSAAATAGRASESSDPSLWQPCETVCALMQSPPAWVVAATIRHIIEAALKIGKISEKAVDGDITAAATAAIDYNLPDRSPVLISTHCRDFSRRRHCPIPYSCHIPYSHQSKPRESDQHSDSSDTVRCSVWRAKNGEAKAAQHGWGAMARWPSRRTCLPPQAAEAAASAAVTAAASWRIRRAYYNLTTLMQPKRRTKAPPPPGFAAIAAAAAAATTGRPTYTLSQLQLPLPLHLQETQQLRLLGPLLSKEQPRNSLVPMYGDGASRAAPAPTSWPGGESQEQSTSVVVDIIDGGVDAIYYICRCISVYTQQLEVAAASESAAVQCTDGSKVTQVSNNGGGAARRSKSHSAPGLRAAGTTAVDSAKELGLNTSTIPRSFSLLPGLLRERPGRPLVLVDATMPLQPPKSAIRFRWMLVVVMVVVVVVVVVGAEPEKVANLASQKSAHPRVMRRMHEGGTAGLVALAIHPGQGGSAHWHEQIVHACGGGRGGGSGGMC</sequence>
<keyword evidence="2" id="KW-0812">Transmembrane</keyword>
<accession>D8TLH4</accession>
<evidence type="ECO:0000256" key="2">
    <source>
        <dbReference type="SAM" id="Phobius"/>
    </source>
</evidence>
<feature type="compositionally biased region" description="Low complexity" evidence="1">
    <location>
        <begin position="401"/>
        <end position="414"/>
    </location>
</feature>
<gene>
    <name evidence="3" type="ORF">VOLCADRAFT_103376</name>
</gene>
<name>D8TLH4_VOLCA</name>
<dbReference type="InParanoid" id="D8TLH4"/>
<keyword evidence="2" id="KW-1133">Transmembrane helix</keyword>
<dbReference type="EMBL" id="GL378326">
    <property type="protein sequence ID" value="EFJ51874.1"/>
    <property type="molecule type" value="Genomic_DNA"/>
</dbReference>
<dbReference type="RefSeq" id="XP_002947284.1">
    <property type="nucleotide sequence ID" value="XM_002947238.1"/>
</dbReference>
<proteinExistence type="predicted"/>
<protein>
    <submittedName>
        <fullName evidence="3">Uncharacterized protein</fullName>
    </submittedName>
</protein>
<reference evidence="3 4" key="1">
    <citation type="journal article" date="2010" name="Science">
        <title>Genomic analysis of organismal complexity in the multicellular green alga Volvox carteri.</title>
        <authorList>
            <person name="Prochnik S.E."/>
            <person name="Umen J."/>
            <person name="Nedelcu A.M."/>
            <person name="Hallmann A."/>
            <person name="Miller S.M."/>
            <person name="Nishii I."/>
            <person name="Ferris P."/>
            <person name="Kuo A."/>
            <person name="Mitros T."/>
            <person name="Fritz-Laylin L.K."/>
            <person name="Hellsten U."/>
            <person name="Chapman J."/>
            <person name="Simakov O."/>
            <person name="Rensing S.A."/>
            <person name="Terry A."/>
            <person name="Pangilinan J."/>
            <person name="Kapitonov V."/>
            <person name="Jurka J."/>
            <person name="Salamov A."/>
            <person name="Shapiro H."/>
            <person name="Schmutz J."/>
            <person name="Grimwood J."/>
            <person name="Lindquist E."/>
            <person name="Lucas S."/>
            <person name="Grigoriev I.V."/>
            <person name="Schmitt R."/>
            <person name="Kirk D."/>
            <person name="Rokhsar D.S."/>
        </authorList>
    </citation>
    <scope>NUCLEOTIDE SEQUENCE [LARGE SCALE GENOMIC DNA]</scope>
    <source>
        <strain evidence="4">f. Nagariensis / Eve</strain>
    </source>
</reference>
<evidence type="ECO:0000313" key="3">
    <source>
        <dbReference type="EMBL" id="EFJ51874.1"/>
    </source>
</evidence>
<dbReference type="GeneID" id="9620109"/>
<dbReference type="KEGG" id="vcn:VOLCADRAFT_103376"/>
<feature type="transmembrane region" description="Helical" evidence="2">
    <location>
        <begin position="838"/>
        <end position="857"/>
    </location>
</feature>
<feature type="region of interest" description="Disordered" evidence="1">
    <location>
        <begin position="401"/>
        <end position="443"/>
    </location>
</feature>
<keyword evidence="2" id="KW-0472">Membrane</keyword>
<dbReference type="Proteomes" id="UP000001058">
    <property type="component" value="Unassembled WGS sequence"/>
</dbReference>
<feature type="region of interest" description="Disordered" evidence="1">
    <location>
        <begin position="689"/>
        <end position="708"/>
    </location>
</feature>
<keyword evidence="4" id="KW-1185">Reference proteome</keyword>
<evidence type="ECO:0000256" key="1">
    <source>
        <dbReference type="SAM" id="MobiDB-lite"/>
    </source>
</evidence>